<evidence type="ECO:0000313" key="3">
    <source>
        <dbReference type="Proteomes" id="UP000315589"/>
    </source>
</evidence>
<protein>
    <submittedName>
        <fullName evidence="2">Putative N-acetylgalactosaminyl-diphosphoundecaprenol glucuronosyltransferase</fullName>
    </submittedName>
</protein>
<evidence type="ECO:0000259" key="1">
    <source>
        <dbReference type="Pfam" id="PF00535"/>
    </source>
</evidence>
<gene>
    <name evidence="2" type="ORF">CEN91_181</name>
</gene>
<dbReference type="Gene3D" id="3.90.550.10">
    <property type="entry name" value="Spore Coat Polysaccharide Biosynthesis Protein SpsA, Chain A"/>
    <property type="match status" value="1"/>
</dbReference>
<accession>A0A554LL77</accession>
<dbReference type="PANTHER" id="PTHR43685">
    <property type="entry name" value="GLYCOSYLTRANSFERASE"/>
    <property type="match status" value="1"/>
</dbReference>
<dbReference type="Pfam" id="PF00535">
    <property type="entry name" value="Glycos_transf_2"/>
    <property type="match status" value="1"/>
</dbReference>
<organism evidence="2 3">
    <name type="scientific">Candidatus Berkelbacteria bacterium Licking1014_85</name>
    <dbReference type="NCBI Taxonomy" id="2017148"/>
    <lineage>
        <taxon>Bacteria</taxon>
        <taxon>Candidatus Berkelbacteria</taxon>
    </lineage>
</organism>
<keyword evidence="2" id="KW-0808">Transferase</keyword>
<dbReference type="PANTHER" id="PTHR43685:SF2">
    <property type="entry name" value="GLYCOSYLTRANSFERASE 2-LIKE DOMAIN-CONTAINING PROTEIN"/>
    <property type="match status" value="1"/>
</dbReference>
<name>A0A554LL77_9BACT</name>
<dbReference type="SUPFAM" id="SSF53448">
    <property type="entry name" value="Nucleotide-diphospho-sugar transferases"/>
    <property type="match status" value="1"/>
</dbReference>
<evidence type="ECO:0000313" key="2">
    <source>
        <dbReference type="EMBL" id="TSC93620.1"/>
    </source>
</evidence>
<dbReference type="InterPro" id="IPR029044">
    <property type="entry name" value="Nucleotide-diphossugar_trans"/>
</dbReference>
<sequence>MKIVNPQISFVMPTRDRGNIISQSIKTIIDQTIKNWELIVVDDHSKAGDKTKKAVQSFNDSRIRYIRIPDRWSGGIAEARNFGNMFARAPIIAVADSDDLYMPERAKLTIDAFKKYNCDVFYGQYDILNINTGVVGKRIKTPILDFDIDLIKKYNLIPNISSAYKREIAYEFPYNSFFRKASDYDFFARLAKAGKKFYFCPTIVARAIVHGGNITLDTQFGTGYGDLLKNNMGWNKKNKEEILYKILHKTK</sequence>
<feature type="domain" description="Glycosyltransferase 2-like" evidence="1">
    <location>
        <begin position="9"/>
        <end position="163"/>
    </location>
</feature>
<comment type="caution">
    <text evidence="2">The sequence shown here is derived from an EMBL/GenBank/DDBJ whole genome shotgun (WGS) entry which is preliminary data.</text>
</comment>
<dbReference type="InterPro" id="IPR001173">
    <property type="entry name" value="Glyco_trans_2-like"/>
</dbReference>
<dbReference type="Proteomes" id="UP000315589">
    <property type="component" value="Unassembled WGS sequence"/>
</dbReference>
<proteinExistence type="predicted"/>
<dbReference type="AlphaFoldDB" id="A0A554LL77"/>
<dbReference type="InterPro" id="IPR050834">
    <property type="entry name" value="Glycosyltransf_2"/>
</dbReference>
<reference evidence="2 3" key="1">
    <citation type="submission" date="2017-07" db="EMBL/GenBank/DDBJ databases">
        <title>Mechanisms for carbon and nitrogen cycling indicate functional differentiation within the Candidate Phyla Radiation.</title>
        <authorList>
            <person name="Danczak R.E."/>
            <person name="Johnston M.D."/>
            <person name="Kenah C."/>
            <person name="Slattery M."/>
            <person name="Wrighton K.C."/>
            <person name="Wilkins M.J."/>
        </authorList>
    </citation>
    <scope>NUCLEOTIDE SEQUENCE [LARGE SCALE GENOMIC DNA]</scope>
    <source>
        <strain evidence="2">Licking1014_85</strain>
    </source>
</reference>
<dbReference type="EMBL" id="VMGI01000018">
    <property type="protein sequence ID" value="TSC93620.1"/>
    <property type="molecule type" value="Genomic_DNA"/>
</dbReference>
<dbReference type="GO" id="GO:0016740">
    <property type="term" value="F:transferase activity"/>
    <property type="evidence" value="ECO:0007669"/>
    <property type="project" value="UniProtKB-KW"/>
</dbReference>